<organism evidence="1 2">
    <name type="scientific">Lichenicoccus roseus</name>
    <dbReference type="NCBI Taxonomy" id="2683649"/>
    <lineage>
        <taxon>Bacteria</taxon>
        <taxon>Pseudomonadati</taxon>
        <taxon>Pseudomonadota</taxon>
        <taxon>Alphaproteobacteria</taxon>
        <taxon>Acetobacterales</taxon>
        <taxon>Acetobacteraceae</taxon>
        <taxon>Lichenicoccus</taxon>
    </lineage>
</organism>
<dbReference type="GO" id="GO:0016812">
    <property type="term" value="F:hydrolase activity, acting on carbon-nitrogen (but not peptide) bonds, in cyclic amides"/>
    <property type="evidence" value="ECO:0007669"/>
    <property type="project" value="TreeGrafter"/>
</dbReference>
<dbReference type="InterPro" id="IPR050378">
    <property type="entry name" value="Metallo-dep_Hydrolases_sf"/>
</dbReference>
<dbReference type="Gene3D" id="3.20.20.140">
    <property type="entry name" value="Metal-dependent hydrolases"/>
    <property type="match status" value="1"/>
</dbReference>
<name>A0A5R9JBP0_9PROT</name>
<sequence length="608" mass="67000">MLQQTPFDTVIHDGLVFDGTGAPGRYVDVGLRDGRVAQVADNLPRIGARLIDAAGCWVTPGFLDIHTHYDAEIMAEPSLGESIRHGVTTVCLGSCSISMVNADPEDCADLFTRVEALPRDSVLQLLRRKKTWSDAAGYRAWIDAQPLGPNVCAFVGHSDLRAAVMGLERAADRAAPSRVDLEAMQRLLGEALDAGFLGLSVMTTRLEKMDGDRVWSRPLPSSHAGWSEFARLFGVLRERDAIMQGAPNAVTKINLFAFLWQAAGLGRSRPLRTTMITAIDLKAHPTMHLGTRLVGFVANRLLRGDFRWQMLSVPFMVYCDGLEMGVFEEFSAGETLRDIRDADARYAHPACPEFRRRFKREMRGVLSRGLWHRDLSDAFVVSCPDPGMVGLSFAAIGRARGQDAVDAFFDLVGEHREALRWRTCLGNHRTWVMHRLLRSPQVQIGFTDSGAHVRSLAAYNFGLRMLRYVRDAALAGRPFMSVEQAVWRLTGELADWYRLDAGTLREGDRADIAVVDPTGLDEQLDAVSEAPMQGFGINRLVNRNDAAMRATIINGRLAWSRTEGFAPDLGRVQGYGRFLSPGTADTLGKTLAVGCSTVVGLEDANSIR</sequence>
<evidence type="ECO:0000313" key="2">
    <source>
        <dbReference type="Proteomes" id="UP000305654"/>
    </source>
</evidence>
<dbReference type="EMBL" id="VCDI01000002">
    <property type="protein sequence ID" value="TLU73031.1"/>
    <property type="molecule type" value="Genomic_DNA"/>
</dbReference>
<dbReference type="RefSeq" id="WP_138325105.1">
    <property type="nucleotide sequence ID" value="NZ_VCDI01000002.1"/>
</dbReference>
<dbReference type="AlphaFoldDB" id="A0A5R9JBP0"/>
<dbReference type="InterPro" id="IPR011059">
    <property type="entry name" value="Metal-dep_hydrolase_composite"/>
</dbReference>
<gene>
    <name evidence="1" type="ORF">FE263_06210</name>
</gene>
<protein>
    <submittedName>
        <fullName evidence="1">N-acyl-D-glutamate amidohydrolase</fullName>
    </submittedName>
</protein>
<dbReference type="OrthoDB" id="9766983at2"/>
<comment type="caution">
    <text evidence="1">The sequence shown here is derived from an EMBL/GenBank/DDBJ whole genome shotgun (WGS) entry which is preliminary data.</text>
</comment>
<proteinExistence type="predicted"/>
<dbReference type="PANTHER" id="PTHR11647">
    <property type="entry name" value="HYDRANTOINASE/DIHYDROPYRIMIDINASE FAMILY MEMBER"/>
    <property type="match status" value="1"/>
</dbReference>
<keyword evidence="2" id="KW-1185">Reference proteome</keyword>
<dbReference type="SUPFAM" id="SSF51338">
    <property type="entry name" value="Composite domain of metallo-dependent hydrolases"/>
    <property type="match status" value="1"/>
</dbReference>
<dbReference type="Proteomes" id="UP000305654">
    <property type="component" value="Unassembled WGS sequence"/>
</dbReference>
<dbReference type="SUPFAM" id="SSF51556">
    <property type="entry name" value="Metallo-dependent hydrolases"/>
    <property type="match status" value="1"/>
</dbReference>
<keyword evidence="1" id="KW-0378">Hydrolase</keyword>
<dbReference type="PANTHER" id="PTHR11647:SF1">
    <property type="entry name" value="COLLAPSIN RESPONSE MEDIATOR PROTEIN"/>
    <property type="match status" value="1"/>
</dbReference>
<dbReference type="InterPro" id="IPR032466">
    <property type="entry name" value="Metal_Hydrolase"/>
</dbReference>
<reference evidence="1 2" key="1">
    <citation type="submission" date="2019-05" db="EMBL/GenBank/DDBJ databases">
        <authorList>
            <person name="Pankratov T."/>
            <person name="Grouzdev D."/>
        </authorList>
    </citation>
    <scope>NUCLEOTIDE SEQUENCE [LARGE SCALE GENOMIC DNA]</scope>
    <source>
        <strain evidence="1 2">KEBCLARHB70R</strain>
    </source>
</reference>
<accession>A0A5R9JBP0</accession>
<dbReference type="GO" id="GO:0005829">
    <property type="term" value="C:cytosol"/>
    <property type="evidence" value="ECO:0007669"/>
    <property type="project" value="TreeGrafter"/>
</dbReference>
<evidence type="ECO:0000313" key="1">
    <source>
        <dbReference type="EMBL" id="TLU73031.1"/>
    </source>
</evidence>